<dbReference type="SUPFAM" id="SSF52151">
    <property type="entry name" value="FabD/lysophospholipase-like"/>
    <property type="match status" value="1"/>
</dbReference>
<evidence type="ECO:0000256" key="3">
    <source>
        <dbReference type="ARBA" id="ARBA00023098"/>
    </source>
</evidence>
<dbReference type="PANTHER" id="PTHR14226:SF78">
    <property type="entry name" value="SLR0060 PROTEIN"/>
    <property type="match status" value="1"/>
</dbReference>
<name>A0A6C0CR08_9ZZZZ</name>
<dbReference type="Pfam" id="PF01734">
    <property type="entry name" value="Patatin"/>
    <property type="match status" value="1"/>
</dbReference>
<keyword evidence="2" id="KW-0442">Lipid degradation</keyword>
<organism evidence="5">
    <name type="scientific">viral metagenome</name>
    <dbReference type="NCBI Taxonomy" id="1070528"/>
    <lineage>
        <taxon>unclassified sequences</taxon>
        <taxon>metagenomes</taxon>
        <taxon>organismal metagenomes</taxon>
    </lineage>
</organism>
<keyword evidence="1" id="KW-0378">Hydrolase</keyword>
<evidence type="ECO:0000313" key="5">
    <source>
        <dbReference type="EMBL" id="QHT07306.1"/>
    </source>
</evidence>
<dbReference type="GO" id="GO:0016042">
    <property type="term" value="P:lipid catabolic process"/>
    <property type="evidence" value="ECO:0007669"/>
    <property type="project" value="UniProtKB-KW"/>
</dbReference>
<dbReference type="EMBL" id="MN739481">
    <property type="protein sequence ID" value="QHT07306.1"/>
    <property type="molecule type" value="Genomic_DNA"/>
</dbReference>
<accession>A0A6C0CR08</accession>
<keyword evidence="3" id="KW-0443">Lipid metabolism</keyword>
<dbReference type="PANTHER" id="PTHR14226">
    <property type="entry name" value="NEUROPATHY TARGET ESTERASE/SWISS CHEESE D.MELANOGASTER"/>
    <property type="match status" value="1"/>
</dbReference>
<dbReference type="InterPro" id="IPR050301">
    <property type="entry name" value="NTE"/>
</dbReference>
<dbReference type="GO" id="GO:0016787">
    <property type="term" value="F:hydrolase activity"/>
    <property type="evidence" value="ECO:0007669"/>
    <property type="project" value="UniProtKB-KW"/>
</dbReference>
<sequence length="275" mass="31164">MESFRILALGGGGTRGILHVGAIRYLEEIGAKFDEIYGCSIGSIFAIGLAFGLNSEAMERMASKFKTLDSILFNGLTIDMLEDNFMVKGLFNMDNLEAFFVNMFLEEGIDLRGKTISDSPILLRICASNISKQCLAVFQGSVPIIKAFRASCCIPLIFCPQEINNNLYIDGGYLTNTMVDYVPENLREKTLEISIRFESITLNPENIKSLSYPEFLYSLYKTSCIYERKTRHHRNDIQLFYKLPSGISDVSDKHRKEMIQVGYELARRFFAKRTG</sequence>
<proteinExistence type="predicted"/>
<reference evidence="5" key="1">
    <citation type="journal article" date="2020" name="Nature">
        <title>Giant virus diversity and host interactions through global metagenomics.</title>
        <authorList>
            <person name="Schulz F."/>
            <person name="Roux S."/>
            <person name="Paez-Espino D."/>
            <person name="Jungbluth S."/>
            <person name="Walsh D.A."/>
            <person name="Denef V.J."/>
            <person name="McMahon K.D."/>
            <person name="Konstantinidis K.T."/>
            <person name="Eloe-Fadrosh E.A."/>
            <person name="Kyrpides N.C."/>
            <person name="Woyke T."/>
        </authorList>
    </citation>
    <scope>NUCLEOTIDE SEQUENCE</scope>
    <source>
        <strain evidence="5">GVMAG-M-3300021963-12</strain>
    </source>
</reference>
<feature type="domain" description="PNPLA" evidence="4">
    <location>
        <begin position="7"/>
        <end position="183"/>
    </location>
</feature>
<dbReference type="InterPro" id="IPR016035">
    <property type="entry name" value="Acyl_Trfase/lysoPLipase"/>
</dbReference>
<dbReference type="Gene3D" id="3.40.1090.10">
    <property type="entry name" value="Cytosolic phospholipase A2 catalytic domain"/>
    <property type="match status" value="2"/>
</dbReference>
<dbReference type="PROSITE" id="PS51635">
    <property type="entry name" value="PNPLA"/>
    <property type="match status" value="1"/>
</dbReference>
<evidence type="ECO:0000259" key="4">
    <source>
        <dbReference type="PROSITE" id="PS51635"/>
    </source>
</evidence>
<protein>
    <recommendedName>
        <fullName evidence="4">PNPLA domain-containing protein</fullName>
    </recommendedName>
</protein>
<evidence type="ECO:0000256" key="2">
    <source>
        <dbReference type="ARBA" id="ARBA00022963"/>
    </source>
</evidence>
<dbReference type="InterPro" id="IPR002641">
    <property type="entry name" value="PNPLA_dom"/>
</dbReference>
<evidence type="ECO:0000256" key="1">
    <source>
        <dbReference type="ARBA" id="ARBA00022801"/>
    </source>
</evidence>
<dbReference type="AlphaFoldDB" id="A0A6C0CR08"/>